<feature type="region of interest" description="Disordered" evidence="1">
    <location>
        <begin position="306"/>
        <end position="332"/>
    </location>
</feature>
<comment type="caution">
    <text evidence="5">The sequence shown here is derived from an EMBL/GenBank/DDBJ whole genome shotgun (WGS) entry which is preliminary data.</text>
</comment>
<gene>
    <name evidence="5" type="ORF">HPP92_014067</name>
</gene>
<dbReference type="OrthoDB" id="2016285at2759"/>
<evidence type="ECO:0000313" key="5">
    <source>
        <dbReference type="EMBL" id="KAG0477226.1"/>
    </source>
</evidence>
<sequence>MGDRVFSIKIATASAVVLLAAVALWLATPAVAEFFTEEAPRVYGTVAAWLTPPYLYFVINGIIITIVATSRFQKPFEAASDNLASHPGFSAAPSHMSVVEDHPRPDGYITTVDERADLQLGFLIPETCEGHGEIVELSTTAELPPEEGFFLARSMWSSNRRDSDEALPEKPTNSGLAVGKPLVSSRKDRRSLMASLEASGGENEVLSLPLAETEPPSEVEFGVSDLDCLPWTDSSEALPAKSSPNGLAAEKPLVSTRLGRRRSIKGNPEGKALRVARPRKQETLENTWRKITEGRAVPLTRHLNKCDTWDHPERDTGGAVSPSPPSPSMKKSETFVVLSGAAAESSPSTVRLRREPSVGQDDLNRRVEAFIKKFNEEMRLQRQQSLQQYMDMISRGSH</sequence>
<dbReference type="Proteomes" id="UP000636800">
    <property type="component" value="Chromosome 6"/>
</dbReference>
<dbReference type="AlphaFoldDB" id="A0A835QU89"/>
<dbReference type="InterPro" id="IPR008480">
    <property type="entry name" value="DUF761_pln"/>
</dbReference>
<dbReference type="EMBL" id="JADCNL010000006">
    <property type="protein sequence ID" value="KAG0477226.1"/>
    <property type="molecule type" value="Genomic_DNA"/>
</dbReference>
<evidence type="ECO:0000256" key="1">
    <source>
        <dbReference type="SAM" id="MobiDB-lite"/>
    </source>
</evidence>
<keyword evidence="2" id="KW-0812">Transmembrane</keyword>
<dbReference type="PANTHER" id="PTHR33098">
    <property type="entry name" value="COTTON FIBER (DUF761)"/>
    <property type="match status" value="1"/>
</dbReference>
<keyword evidence="2" id="KW-0472">Membrane</keyword>
<keyword evidence="3" id="KW-0732">Signal</keyword>
<dbReference type="Pfam" id="PF14364">
    <property type="entry name" value="DUF4408"/>
    <property type="match status" value="1"/>
</dbReference>
<feature type="domain" description="DUF4408" evidence="4">
    <location>
        <begin position="40"/>
        <end position="72"/>
    </location>
</feature>
<keyword evidence="6" id="KW-1185">Reference proteome</keyword>
<proteinExistence type="predicted"/>
<feature type="chain" id="PRO_5032812553" description="DUF4408 domain-containing protein" evidence="3">
    <location>
        <begin position="33"/>
        <end position="398"/>
    </location>
</feature>
<feature type="compositionally biased region" description="Basic and acidic residues" evidence="1">
    <location>
        <begin position="306"/>
        <end position="316"/>
    </location>
</feature>
<feature type="region of interest" description="Disordered" evidence="1">
    <location>
        <begin position="344"/>
        <end position="363"/>
    </location>
</feature>
<name>A0A835QU89_VANPL</name>
<accession>A0A835QU89</accession>
<evidence type="ECO:0000256" key="3">
    <source>
        <dbReference type="SAM" id="SignalP"/>
    </source>
</evidence>
<evidence type="ECO:0000313" key="6">
    <source>
        <dbReference type="Proteomes" id="UP000636800"/>
    </source>
</evidence>
<dbReference type="Pfam" id="PF05553">
    <property type="entry name" value="DUF761"/>
    <property type="match status" value="1"/>
</dbReference>
<reference evidence="5 6" key="1">
    <citation type="journal article" date="2020" name="Nat. Food">
        <title>A phased Vanilla planifolia genome enables genetic improvement of flavour and production.</title>
        <authorList>
            <person name="Hasing T."/>
            <person name="Tang H."/>
            <person name="Brym M."/>
            <person name="Khazi F."/>
            <person name="Huang T."/>
            <person name="Chambers A.H."/>
        </authorList>
    </citation>
    <scope>NUCLEOTIDE SEQUENCE [LARGE SCALE GENOMIC DNA]</scope>
    <source>
        <tissue evidence="5">Leaf</tissue>
    </source>
</reference>
<dbReference type="PANTHER" id="PTHR33098:SF109">
    <property type="entry name" value="OS07G0563400 PROTEIN"/>
    <property type="match status" value="1"/>
</dbReference>
<feature type="region of interest" description="Disordered" evidence="1">
    <location>
        <begin position="161"/>
        <end position="189"/>
    </location>
</feature>
<feature type="region of interest" description="Disordered" evidence="1">
    <location>
        <begin position="235"/>
        <end position="273"/>
    </location>
</feature>
<feature type="compositionally biased region" description="Basic and acidic residues" evidence="1">
    <location>
        <begin position="352"/>
        <end position="363"/>
    </location>
</feature>
<dbReference type="InterPro" id="IPR025520">
    <property type="entry name" value="DUF4408"/>
</dbReference>
<feature type="transmembrane region" description="Helical" evidence="2">
    <location>
        <begin position="42"/>
        <end position="68"/>
    </location>
</feature>
<keyword evidence="2" id="KW-1133">Transmembrane helix</keyword>
<organism evidence="5 6">
    <name type="scientific">Vanilla planifolia</name>
    <name type="common">Vanilla</name>
    <dbReference type="NCBI Taxonomy" id="51239"/>
    <lineage>
        <taxon>Eukaryota</taxon>
        <taxon>Viridiplantae</taxon>
        <taxon>Streptophyta</taxon>
        <taxon>Embryophyta</taxon>
        <taxon>Tracheophyta</taxon>
        <taxon>Spermatophyta</taxon>
        <taxon>Magnoliopsida</taxon>
        <taxon>Liliopsida</taxon>
        <taxon>Asparagales</taxon>
        <taxon>Orchidaceae</taxon>
        <taxon>Vanilloideae</taxon>
        <taxon>Vanilleae</taxon>
        <taxon>Vanilla</taxon>
    </lineage>
</organism>
<evidence type="ECO:0000259" key="4">
    <source>
        <dbReference type="Pfam" id="PF14364"/>
    </source>
</evidence>
<evidence type="ECO:0000256" key="2">
    <source>
        <dbReference type="SAM" id="Phobius"/>
    </source>
</evidence>
<feature type="signal peptide" evidence="3">
    <location>
        <begin position="1"/>
        <end position="32"/>
    </location>
</feature>
<protein>
    <recommendedName>
        <fullName evidence="4">DUF4408 domain-containing protein</fullName>
    </recommendedName>
</protein>